<evidence type="ECO:0000313" key="1">
    <source>
        <dbReference type="EMBL" id="KAL2786357.1"/>
    </source>
</evidence>
<gene>
    <name evidence="1" type="ORF">BJX66DRAFT_313003</name>
</gene>
<reference evidence="1 2" key="1">
    <citation type="submission" date="2024-07" db="EMBL/GenBank/DDBJ databases">
        <title>Section-level genome sequencing and comparative genomics of Aspergillus sections Usti and Cavernicolus.</title>
        <authorList>
            <consortium name="Lawrence Berkeley National Laboratory"/>
            <person name="Nybo J.L."/>
            <person name="Vesth T.C."/>
            <person name="Theobald S."/>
            <person name="Frisvad J.C."/>
            <person name="Larsen T.O."/>
            <person name="Kjaerboelling I."/>
            <person name="Rothschild-Mancinelli K."/>
            <person name="Lyhne E.K."/>
            <person name="Kogle M.E."/>
            <person name="Barry K."/>
            <person name="Clum A."/>
            <person name="Na H."/>
            <person name="Ledsgaard L."/>
            <person name="Lin J."/>
            <person name="Lipzen A."/>
            <person name="Kuo A."/>
            <person name="Riley R."/>
            <person name="Mondo S."/>
            <person name="Labutti K."/>
            <person name="Haridas S."/>
            <person name="Pangalinan J."/>
            <person name="Salamov A.A."/>
            <person name="Simmons B.A."/>
            <person name="Magnuson J.K."/>
            <person name="Chen J."/>
            <person name="Drula E."/>
            <person name="Henrissat B."/>
            <person name="Wiebenga A."/>
            <person name="Lubbers R.J."/>
            <person name="Gomes A.C."/>
            <person name="Makela M.R."/>
            <person name="Stajich J."/>
            <person name="Grigoriev I.V."/>
            <person name="Mortensen U.H."/>
            <person name="De Vries R.P."/>
            <person name="Baker S.E."/>
            <person name="Andersen M.R."/>
        </authorList>
    </citation>
    <scope>NUCLEOTIDE SEQUENCE [LARGE SCALE GENOMIC DNA]</scope>
    <source>
        <strain evidence="1 2">CBS 209.92</strain>
    </source>
</reference>
<protein>
    <submittedName>
        <fullName evidence="1">Uncharacterized protein</fullName>
    </submittedName>
</protein>
<dbReference type="EMBL" id="JBFTWV010000120">
    <property type="protein sequence ID" value="KAL2786357.1"/>
    <property type="molecule type" value="Genomic_DNA"/>
</dbReference>
<accession>A0ABR4FTL8</accession>
<name>A0ABR4FTL8_9EURO</name>
<keyword evidence="2" id="KW-1185">Reference proteome</keyword>
<comment type="caution">
    <text evidence="1">The sequence shown here is derived from an EMBL/GenBank/DDBJ whole genome shotgun (WGS) entry which is preliminary data.</text>
</comment>
<sequence>MVIPSSDINPNNTLQTMLECWPCIYQQHSHTAPCSSFSNKRKWQEPLIGVQFRPRFMQNILFKNNRDGTSNVEMCPGISQQSCHEPGSPLVATVQGFKPKGCDYPFREDRRVCDSNELGFVHVVDDVFPSGVLSALEYQDSIACTRSWGATKV</sequence>
<dbReference type="Proteomes" id="UP001610563">
    <property type="component" value="Unassembled WGS sequence"/>
</dbReference>
<evidence type="ECO:0000313" key="2">
    <source>
        <dbReference type="Proteomes" id="UP001610563"/>
    </source>
</evidence>
<organism evidence="1 2">
    <name type="scientific">Aspergillus keveii</name>
    <dbReference type="NCBI Taxonomy" id="714993"/>
    <lineage>
        <taxon>Eukaryota</taxon>
        <taxon>Fungi</taxon>
        <taxon>Dikarya</taxon>
        <taxon>Ascomycota</taxon>
        <taxon>Pezizomycotina</taxon>
        <taxon>Eurotiomycetes</taxon>
        <taxon>Eurotiomycetidae</taxon>
        <taxon>Eurotiales</taxon>
        <taxon>Aspergillaceae</taxon>
        <taxon>Aspergillus</taxon>
        <taxon>Aspergillus subgen. Nidulantes</taxon>
    </lineage>
</organism>
<proteinExistence type="predicted"/>